<dbReference type="Proteomes" id="UP000030746">
    <property type="component" value="Unassembled WGS sequence"/>
</dbReference>
<accession>V3ZPJ9</accession>
<evidence type="ECO:0000313" key="1">
    <source>
        <dbReference type="EMBL" id="ESO86272.1"/>
    </source>
</evidence>
<dbReference type="GeneID" id="20249867"/>
<dbReference type="CTD" id="20249867"/>
<organism evidence="1 2">
    <name type="scientific">Lottia gigantea</name>
    <name type="common">Giant owl limpet</name>
    <dbReference type="NCBI Taxonomy" id="225164"/>
    <lineage>
        <taxon>Eukaryota</taxon>
        <taxon>Metazoa</taxon>
        <taxon>Spiralia</taxon>
        <taxon>Lophotrochozoa</taxon>
        <taxon>Mollusca</taxon>
        <taxon>Gastropoda</taxon>
        <taxon>Patellogastropoda</taxon>
        <taxon>Lottioidea</taxon>
        <taxon>Lottiidae</taxon>
        <taxon>Lottia</taxon>
    </lineage>
</organism>
<dbReference type="HOGENOM" id="CLU_1125639_0_0_1"/>
<name>V3ZPJ9_LOTGI</name>
<reference evidence="1 2" key="1">
    <citation type="journal article" date="2013" name="Nature">
        <title>Insights into bilaterian evolution from three spiralian genomes.</title>
        <authorList>
            <person name="Simakov O."/>
            <person name="Marletaz F."/>
            <person name="Cho S.J."/>
            <person name="Edsinger-Gonzales E."/>
            <person name="Havlak P."/>
            <person name="Hellsten U."/>
            <person name="Kuo D.H."/>
            <person name="Larsson T."/>
            <person name="Lv J."/>
            <person name="Arendt D."/>
            <person name="Savage R."/>
            <person name="Osoegawa K."/>
            <person name="de Jong P."/>
            <person name="Grimwood J."/>
            <person name="Chapman J.A."/>
            <person name="Shapiro H."/>
            <person name="Aerts A."/>
            <person name="Otillar R.P."/>
            <person name="Terry A.Y."/>
            <person name="Boore J.L."/>
            <person name="Grigoriev I.V."/>
            <person name="Lindberg D.R."/>
            <person name="Seaver E.C."/>
            <person name="Weisblat D.A."/>
            <person name="Putnam N.H."/>
            <person name="Rokhsar D.S."/>
        </authorList>
    </citation>
    <scope>NUCLEOTIDE SEQUENCE [LARGE SCALE GENOMIC DNA]</scope>
</reference>
<proteinExistence type="predicted"/>
<evidence type="ECO:0000313" key="2">
    <source>
        <dbReference type="Proteomes" id="UP000030746"/>
    </source>
</evidence>
<keyword evidence="2" id="KW-1185">Reference proteome</keyword>
<dbReference type="AlphaFoldDB" id="V3ZPJ9"/>
<dbReference type="RefSeq" id="XP_009063044.1">
    <property type="nucleotide sequence ID" value="XM_009064796.1"/>
</dbReference>
<dbReference type="KEGG" id="lgi:LOTGIDRAFT_235497"/>
<gene>
    <name evidence="1" type="ORF">LOTGIDRAFT_235497</name>
</gene>
<dbReference type="EMBL" id="KB203115">
    <property type="protein sequence ID" value="ESO86272.1"/>
    <property type="molecule type" value="Genomic_DNA"/>
</dbReference>
<sequence>MKAYITVSTTVLLSFKPNNLLQGVMARFELKEQKKVKSDIEGPNMMKLGLYLTLLFLSVWTVSGEPFKCTNICGKGAIIIAGVAYCCPQGYKPMIRRKMEDAFMATDCDCLFMMPAGQGMYAQYPQAPNQGSFIVQQPPQAPAVAVAPAAATVQVVAPAPTVVAAPPAAPPPPPPVVKVAPPAPRLPTYKPMYQMIRQQPMRQQRTWYHRPAPTYAAPTKSTKPKHEFFKFLDDFLSKQGYRGGNRG</sequence>
<protein>
    <submittedName>
        <fullName evidence="1">Uncharacterized protein</fullName>
    </submittedName>
</protein>